<reference evidence="2 4" key="2">
    <citation type="journal article" date="2018" name="Plant J.">
        <title>The Physcomitrella patens chromosome-scale assembly reveals moss genome structure and evolution.</title>
        <authorList>
            <person name="Lang D."/>
            <person name="Ullrich K.K."/>
            <person name="Murat F."/>
            <person name="Fuchs J."/>
            <person name="Jenkins J."/>
            <person name="Haas F.B."/>
            <person name="Piednoel M."/>
            <person name="Gundlach H."/>
            <person name="Van Bel M."/>
            <person name="Meyberg R."/>
            <person name="Vives C."/>
            <person name="Morata J."/>
            <person name="Symeonidi A."/>
            <person name="Hiss M."/>
            <person name="Muchero W."/>
            <person name="Kamisugi Y."/>
            <person name="Saleh O."/>
            <person name="Blanc G."/>
            <person name="Decker E.L."/>
            <person name="van Gessel N."/>
            <person name="Grimwood J."/>
            <person name="Hayes R.D."/>
            <person name="Graham S.W."/>
            <person name="Gunter L.E."/>
            <person name="McDaniel S.F."/>
            <person name="Hoernstein S.N.W."/>
            <person name="Larsson A."/>
            <person name="Li F.W."/>
            <person name="Perroud P.F."/>
            <person name="Phillips J."/>
            <person name="Ranjan P."/>
            <person name="Rokshar D.S."/>
            <person name="Rothfels C.J."/>
            <person name="Schneider L."/>
            <person name="Shu S."/>
            <person name="Stevenson D.W."/>
            <person name="Thummler F."/>
            <person name="Tillich M."/>
            <person name="Villarreal Aguilar J.C."/>
            <person name="Widiez T."/>
            <person name="Wong G.K."/>
            <person name="Wymore A."/>
            <person name="Zhang Y."/>
            <person name="Zimmer A.D."/>
            <person name="Quatrano R.S."/>
            <person name="Mayer K.F.X."/>
            <person name="Goodstein D."/>
            <person name="Casacuberta J.M."/>
            <person name="Vandepoele K."/>
            <person name="Reski R."/>
            <person name="Cuming A.C."/>
            <person name="Tuskan G.A."/>
            <person name="Maumus F."/>
            <person name="Salse J."/>
            <person name="Schmutz J."/>
            <person name="Rensing S.A."/>
        </authorList>
    </citation>
    <scope>NUCLEOTIDE SEQUENCE [LARGE SCALE GENOMIC DNA]</scope>
    <source>
        <strain evidence="3 4">cv. Gransden 2004</strain>
    </source>
</reference>
<feature type="region of interest" description="Disordered" evidence="1">
    <location>
        <begin position="61"/>
        <end position="82"/>
    </location>
</feature>
<reference evidence="2 4" key="1">
    <citation type="journal article" date="2008" name="Science">
        <title>The Physcomitrella genome reveals evolutionary insights into the conquest of land by plants.</title>
        <authorList>
            <person name="Rensing S."/>
            <person name="Lang D."/>
            <person name="Zimmer A."/>
            <person name="Terry A."/>
            <person name="Salamov A."/>
            <person name="Shapiro H."/>
            <person name="Nishiyama T."/>
            <person name="Perroud P.-F."/>
            <person name="Lindquist E."/>
            <person name="Kamisugi Y."/>
            <person name="Tanahashi T."/>
            <person name="Sakakibara K."/>
            <person name="Fujita T."/>
            <person name="Oishi K."/>
            <person name="Shin-I T."/>
            <person name="Kuroki Y."/>
            <person name="Toyoda A."/>
            <person name="Suzuki Y."/>
            <person name="Hashimoto A."/>
            <person name="Yamaguchi K."/>
            <person name="Sugano A."/>
            <person name="Kohara Y."/>
            <person name="Fujiyama A."/>
            <person name="Anterola A."/>
            <person name="Aoki S."/>
            <person name="Ashton N."/>
            <person name="Barbazuk W.B."/>
            <person name="Barker E."/>
            <person name="Bennetzen J."/>
            <person name="Bezanilla M."/>
            <person name="Blankenship R."/>
            <person name="Cho S.H."/>
            <person name="Dutcher S."/>
            <person name="Estelle M."/>
            <person name="Fawcett J.A."/>
            <person name="Gundlach H."/>
            <person name="Hanada K."/>
            <person name="Heyl A."/>
            <person name="Hicks K.A."/>
            <person name="Hugh J."/>
            <person name="Lohr M."/>
            <person name="Mayer K."/>
            <person name="Melkozernov A."/>
            <person name="Murata T."/>
            <person name="Nelson D."/>
            <person name="Pils B."/>
            <person name="Prigge M."/>
            <person name="Reiss B."/>
            <person name="Renner T."/>
            <person name="Rombauts S."/>
            <person name="Rushton P."/>
            <person name="Sanderfoot A."/>
            <person name="Schween G."/>
            <person name="Shiu S.-H."/>
            <person name="Stueber K."/>
            <person name="Theodoulou F.L."/>
            <person name="Tu H."/>
            <person name="Van de Peer Y."/>
            <person name="Verrier P.J."/>
            <person name="Waters E."/>
            <person name="Wood A."/>
            <person name="Yang L."/>
            <person name="Cove D."/>
            <person name="Cuming A."/>
            <person name="Hasebe M."/>
            <person name="Lucas S."/>
            <person name="Mishler D.B."/>
            <person name="Reski R."/>
            <person name="Grigoriev I."/>
            <person name="Quatrano R.S."/>
            <person name="Boore J.L."/>
        </authorList>
    </citation>
    <scope>NUCLEOTIDE SEQUENCE [LARGE SCALE GENOMIC DNA]</scope>
    <source>
        <strain evidence="3 4">cv. Gransden 2004</strain>
    </source>
</reference>
<dbReference type="EnsemblPlants" id="Pp3c24_7825V3.2">
    <property type="protein sequence ID" value="PAC:32909874.CDS.1"/>
    <property type="gene ID" value="Pp3c24_7825"/>
</dbReference>
<dbReference type="EMBL" id="ABEU02000024">
    <property type="protein sequence ID" value="PNR28190.1"/>
    <property type="molecule type" value="Genomic_DNA"/>
</dbReference>
<sequence>MDIRYSDTRLGILNGTNNDKGVNLRSLRQACFRSVSNRKVRMAHRRLDPYGMSLVSRTSHDDCMRWGGQRTSDQKQKEEKAS</sequence>
<dbReference type="AlphaFoldDB" id="A0A2K1IFY5"/>
<accession>A0A2K1IFY5</accession>
<organism evidence="2">
    <name type="scientific">Physcomitrium patens</name>
    <name type="common">Spreading-leaved earth moss</name>
    <name type="synonym">Physcomitrella patens</name>
    <dbReference type="NCBI Taxonomy" id="3218"/>
    <lineage>
        <taxon>Eukaryota</taxon>
        <taxon>Viridiplantae</taxon>
        <taxon>Streptophyta</taxon>
        <taxon>Embryophyta</taxon>
        <taxon>Bryophyta</taxon>
        <taxon>Bryophytina</taxon>
        <taxon>Bryopsida</taxon>
        <taxon>Funariidae</taxon>
        <taxon>Funariales</taxon>
        <taxon>Funariaceae</taxon>
        <taxon>Physcomitrium</taxon>
    </lineage>
</organism>
<proteinExistence type="predicted"/>
<feature type="compositionally biased region" description="Basic and acidic residues" evidence="1">
    <location>
        <begin position="72"/>
        <end position="82"/>
    </location>
</feature>
<evidence type="ECO:0000256" key="1">
    <source>
        <dbReference type="SAM" id="MobiDB-lite"/>
    </source>
</evidence>
<keyword evidence="4" id="KW-1185">Reference proteome</keyword>
<name>A0A2K1IFY5_PHYPA</name>
<dbReference type="Gramene" id="Pp3c24_7825V3.2">
    <property type="protein sequence ID" value="PAC:32909874.CDS.1"/>
    <property type="gene ID" value="Pp3c24_7825"/>
</dbReference>
<dbReference type="InParanoid" id="A0A2K1IFY5"/>
<dbReference type="EnsemblPlants" id="Pp3c24_7825V3.1">
    <property type="protein sequence ID" value="PAC:32909873.CDS.1"/>
    <property type="gene ID" value="Pp3c24_7825"/>
</dbReference>
<dbReference type="Gramene" id="Pp3c24_7825V3.1">
    <property type="protein sequence ID" value="PAC:32909873.CDS.1"/>
    <property type="gene ID" value="Pp3c24_7825"/>
</dbReference>
<dbReference type="Proteomes" id="UP000006727">
    <property type="component" value="Chromosome 24"/>
</dbReference>
<evidence type="ECO:0000313" key="4">
    <source>
        <dbReference type="Proteomes" id="UP000006727"/>
    </source>
</evidence>
<reference evidence="3" key="3">
    <citation type="submission" date="2020-12" db="UniProtKB">
        <authorList>
            <consortium name="EnsemblPlants"/>
        </authorList>
    </citation>
    <scope>IDENTIFICATION</scope>
</reference>
<gene>
    <name evidence="2" type="ORF">PHYPA_028782</name>
</gene>
<protein>
    <submittedName>
        <fullName evidence="2 3">Uncharacterized protein</fullName>
    </submittedName>
</protein>
<evidence type="ECO:0000313" key="3">
    <source>
        <dbReference type="EnsemblPlants" id="PAC:32909873.CDS.1"/>
    </source>
</evidence>
<evidence type="ECO:0000313" key="2">
    <source>
        <dbReference type="EMBL" id="PNR28190.1"/>
    </source>
</evidence>